<evidence type="ECO:0000313" key="2">
    <source>
        <dbReference type="Proteomes" id="UP001589693"/>
    </source>
</evidence>
<comment type="caution">
    <text evidence="1">The sequence shown here is derived from an EMBL/GenBank/DDBJ whole genome shotgun (WGS) entry which is preliminary data.</text>
</comment>
<reference evidence="1 2" key="1">
    <citation type="submission" date="2024-09" db="EMBL/GenBank/DDBJ databases">
        <authorList>
            <person name="Sun Q."/>
            <person name="Mori K."/>
        </authorList>
    </citation>
    <scope>NUCLEOTIDE SEQUENCE [LARGE SCALE GENOMIC DNA]</scope>
    <source>
        <strain evidence="1 2">TBRC 7907</strain>
    </source>
</reference>
<sequence length="117" mass="12552">MGPGTWTAEDGKTVTIEHDDGLRVTVSPAPGAPPYQSAELLGGGTKAIHRLPASTNTDGEGREYLEIEAGTPNLGPTYRLHPEGDTLWPVVVMGLYDDYDDDLGAPWAFPLLPLHRS</sequence>
<name>A0ABV5ZXS9_9PSEU</name>
<dbReference type="RefSeq" id="WP_377853008.1">
    <property type="nucleotide sequence ID" value="NZ_JBHLZU010000014.1"/>
</dbReference>
<proteinExistence type="predicted"/>
<dbReference type="Proteomes" id="UP001589693">
    <property type="component" value="Unassembled WGS sequence"/>
</dbReference>
<accession>A0ABV5ZXS9</accession>
<organism evidence="1 2">
    <name type="scientific">Allokutzneria oryzae</name>
    <dbReference type="NCBI Taxonomy" id="1378989"/>
    <lineage>
        <taxon>Bacteria</taxon>
        <taxon>Bacillati</taxon>
        <taxon>Actinomycetota</taxon>
        <taxon>Actinomycetes</taxon>
        <taxon>Pseudonocardiales</taxon>
        <taxon>Pseudonocardiaceae</taxon>
        <taxon>Allokutzneria</taxon>
    </lineage>
</organism>
<gene>
    <name evidence="1" type="ORF">ACFFQA_17375</name>
</gene>
<evidence type="ECO:0000313" key="1">
    <source>
        <dbReference type="EMBL" id="MFB9905707.1"/>
    </source>
</evidence>
<dbReference type="EMBL" id="JBHLZU010000014">
    <property type="protein sequence ID" value="MFB9905707.1"/>
    <property type="molecule type" value="Genomic_DNA"/>
</dbReference>
<protein>
    <submittedName>
        <fullName evidence="1">Uncharacterized protein</fullName>
    </submittedName>
</protein>
<keyword evidence="2" id="KW-1185">Reference proteome</keyword>